<dbReference type="SMART" id="SM00650">
    <property type="entry name" value="rADc"/>
    <property type="match status" value="1"/>
</dbReference>
<feature type="domain" description="Ribosomal RNA adenine methylase transferase N-terminal" evidence="7">
    <location>
        <begin position="16"/>
        <end position="185"/>
    </location>
</feature>
<dbReference type="EC" id="2.1.1.182" evidence="8"/>
<dbReference type="InterPro" id="IPR011530">
    <property type="entry name" value="rRNA_adenine_dimethylase"/>
</dbReference>
<dbReference type="PROSITE" id="PS51689">
    <property type="entry name" value="SAM_RNA_A_N6_MT"/>
    <property type="match status" value="1"/>
</dbReference>
<keyword evidence="1" id="KW-0963">Cytoplasm</keyword>
<dbReference type="PANTHER" id="PTHR11727:SF7">
    <property type="entry name" value="DIMETHYLADENOSINE TRANSFERASE-RELATED"/>
    <property type="match status" value="1"/>
</dbReference>
<keyword evidence="2" id="KW-0698">rRNA processing</keyword>
<proteinExistence type="inferred from homology"/>
<dbReference type="NCBIfam" id="TIGR00755">
    <property type="entry name" value="ksgA"/>
    <property type="match status" value="1"/>
</dbReference>
<reference evidence="8" key="1">
    <citation type="submission" date="2018-06" db="EMBL/GenBank/DDBJ databases">
        <authorList>
            <person name="Zhirakovskaya E."/>
        </authorList>
    </citation>
    <scope>NUCLEOTIDE SEQUENCE</scope>
</reference>
<keyword evidence="4 8" id="KW-0808">Transferase</keyword>
<evidence type="ECO:0000256" key="1">
    <source>
        <dbReference type="ARBA" id="ARBA00022490"/>
    </source>
</evidence>
<dbReference type="Gene3D" id="1.10.8.100">
    <property type="entry name" value="Ribosomal RNA adenine dimethylase-like, domain 2"/>
    <property type="match status" value="1"/>
</dbReference>
<dbReference type="FunFam" id="1.10.8.100:FF:000001">
    <property type="entry name" value="Ribosomal RNA small subunit methyltransferase A"/>
    <property type="match status" value="1"/>
</dbReference>
<dbReference type="InterPro" id="IPR020598">
    <property type="entry name" value="rRNA_Ade_methylase_Trfase_N"/>
</dbReference>
<gene>
    <name evidence="8" type="ORF">MNBD_NITROSPINAE05-925</name>
</gene>
<dbReference type="PANTHER" id="PTHR11727">
    <property type="entry name" value="DIMETHYLADENOSINE TRANSFERASE"/>
    <property type="match status" value="1"/>
</dbReference>
<dbReference type="GO" id="GO:0003723">
    <property type="term" value="F:RNA binding"/>
    <property type="evidence" value="ECO:0007669"/>
    <property type="project" value="UniProtKB-KW"/>
</dbReference>
<dbReference type="GO" id="GO:0052908">
    <property type="term" value="F:16S rRNA (adenine(1518)-N(6)/adenine(1519)-N(6))-dimethyltransferase activity"/>
    <property type="evidence" value="ECO:0007669"/>
    <property type="project" value="UniProtKB-EC"/>
</dbReference>
<keyword evidence="6" id="KW-0694">RNA-binding</keyword>
<dbReference type="InterPro" id="IPR020596">
    <property type="entry name" value="rRNA_Ade_Mease_Trfase_CS"/>
</dbReference>
<dbReference type="AlphaFoldDB" id="A0A3B1CQV7"/>
<dbReference type="EMBL" id="UOGG01000205">
    <property type="protein sequence ID" value="VAX32489.1"/>
    <property type="molecule type" value="Genomic_DNA"/>
</dbReference>
<dbReference type="Gene3D" id="3.40.50.150">
    <property type="entry name" value="Vaccinia Virus protein VP39"/>
    <property type="match status" value="1"/>
</dbReference>
<evidence type="ECO:0000256" key="3">
    <source>
        <dbReference type="ARBA" id="ARBA00022603"/>
    </source>
</evidence>
<evidence type="ECO:0000256" key="2">
    <source>
        <dbReference type="ARBA" id="ARBA00022552"/>
    </source>
</evidence>
<dbReference type="HAMAP" id="MF_00607">
    <property type="entry name" value="16SrRNA_methyltr_A"/>
    <property type="match status" value="1"/>
</dbReference>
<dbReference type="InterPro" id="IPR029063">
    <property type="entry name" value="SAM-dependent_MTases_sf"/>
</dbReference>
<dbReference type="GO" id="GO:0005829">
    <property type="term" value="C:cytosol"/>
    <property type="evidence" value="ECO:0007669"/>
    <property type="project" value="TreeGrafter"/>
</dbReference>
<evidence type="ECO:0000256" key="5">
    <source>
        <dbReference type="ARBA" id="ARBA00022691"/>
    </source>
</evidence>
<name>A0A3B1CQV7_9ZZZZ</name>
<evidence type="ECO:0000259" key="7">
    <source>
        <dbReference type="SMART" id="SM00650"/>
    </source>
</evidence>
<sequence length="261" mass="29717">MKKRPFGQNFLKDISIAEEIVRLAQISPEDPVLEIGPGKGMLTQYLLDGANPLTALEIDPKLCVELRQKFAGKENFRLIESDAAKFDYGSIGPKFKVVSNLPYYAATHIVKRLIDFRAHVIDMTVMMQKEVIDRLVAKPGQKEYGSLTVYIQFHCQVERLLEIDKTAFSPPPKIDSSLVKLTPLANPRVQVKDQKTFFKVVNAAFLHKRKMLKNNLKDWQNQFQQDNNCTQLAGIDLSRRGETLSLEDFATLSNFIHTLHD</sequence>
<protein>
    <submittedName>
        <fullName evidence="8">SSU rRNA (Adenine(1518)-N(6)/adenine(1519)-N(6))-dimethyltransferase</fullName>
        <ecNumber evidence="8">2.1.1.182</ecNumber>
    </submittedName>
</protein>
<dbReference type="PROSITE" id="PS01131">
    <property type="entry name" value="RRNA_A_DIMETH"/>
    <property type="match status" value="1"/>
</dbReference>
<dbReference type="SUPFAM" id="SSF53335">
    <property type="entry name" value="S-adenosyl-L-methionine-dependent methyltransferases"/>
    <property type="match status" value="1"/>
</dbReference>
<keyword evidence="5" id="KW-0949">S-adenosyl-L-methionine</keyword>
<evidence type="ECO:0000256" key="4">
    <source>
        <dbReference type="ARBA" id="ARBA00022679"/>
    </source>
</evidence>
<dbReference type="CDD" id="cd02440">
    <property type="entry name" value="AdoMet_MTases"/>
    <property type="match status" value="1"/>
</dbReference>
<keyword evidence="3 8" id="KW-0489">Methyltransferase</keyword>
<accession>A0A3B1CQV7</accession>
<dbReference type="InterPro" id="IPR001737">
    <property type="entry name" value="KsgA/Erm"/>
</dbReference>
<dbReference type="Pfam" id="PF00398">
    <property type="entry name" value="RrnaAD"/>
    <property type="match status" value="1"/>
</dbReference>
<evidence type="ECO:0000313" key="8">
    <source>
        <dbReference type="EMBL" id="VAX32489.1"/>
    </source>
</evidence>
<organism evidence="8">
    <name type="scientific">hydrothermal vent metagenome</name>
    <dbReference type="NCBI Taxonomy" id="652676"/>
    <lineage>
        <taxon>unclassified sequences</taxon>
        <taxon>metagenomes</taxon>
        <taxon>ecological metagenomes</taxon>
    </lineage>
</organism>
<dbReference type="InterPro" id="IPR023165">
    <property type="entry name" value="rRNA_Ade_diMease-like_C"/>
</dbReference>
<evidence type="ECO:0000256" key="6">
    <source>
        <dbReference type="ARBA" id="ARBA00022884"/>
    </source>
</evidence>